<protein>
    <submittedName>
        <fullName evidence="1">Uncharacterized protein (TIGR04255 family)</fullName>
    </submittedName>
</protein>
<dbReference type="EMBL" id="JACHIH010000003">
    <property type="protein sequence ID" value="MBB5046147.1"/>
    <property type="molecule type" value="Genomic_DNA"/>
</dbReference>
<evidence type="ECO:0000313" key="2">
    <source>
        <dbReference type="Proteomes" id="UP000542353"/>
    </source>
</evidence>
<dbReference type="AlphaFoldDB" id="A0A7W7Z1D5"/>
<accession>A0A7W7Z1D5</accession>
<comment type="caution">
    <text evidence="1">The sequence shown here is derived from an EMBL/GenBank/DDBJ whole genome shotgun (WGS) entry which is preliminary data.</text>
</comment>
<reference evidence="1 2" key="1">
    <citation type="submission" date="2020-08" db="EMBL/GenBank/DDBJ databases">
        <title>Genomic Encyclopedia of Type Strains, Phase IV (KMG-IV): sequencing the most valuable type-strain genomes for metagenomic binning, comparative biology and taxonomic classification.</title>
        <authorList>
            <person name="Goeker M."/>
        </authorList>
    </citation>
    <scope>NUCLEOTIDE SEQUENCE [LARGE SCALE GENOMIC DNA]</scope>
    <source>
        <strain evidence="1 2">DSM 12706</strain>
    </source>
</reference>
<dbReference type="RefSeq" id="WP_184254711.1">
    <property type="nucleotide sequence ID" value="NZ_JACHIH010000003.1"/>
</dbReference>
<dbReference type="NCBIfam" id="TIGR04255">
    <property type="entry name" value="sporadTIGR04255"/>
    <property type="match status" value="1"/>
</dbReference>
<sequence length="255" mass="28502">MKFPARDRVIYDPNPLAQVMCLISFPRILAIDNALPVSFQAALMAQFPFLETEAAEGGSTERADDKPLRSMIYEFHSADRVVSIALGSDFLGVRTKDYERWESFREYISLAIKTLIDNYGPKLFTRVALNYVNLIDRDELKLTDADWKDLIKPALLGALADPDVPEDAVESYHSVIELPIDGDANVRITAGLVGDDDGDGPSFLIDNLFYTEKAVDADELQSLGNLNRFNAESGRVFQWCIQSKLHLALNPRSVD</sequence>
<dbReference type="Proteomes" id="UP000542353">
    <property type="component" value="Unassembled WGS sequence"/>
</dbReference>
<keyword evidence="2" id="KW-1185">Reference proteome</keyword>
<dbReference type="InterPro" id="IPR026349">
    <property type="entry name" value="CHP04255"/>
</dbReference>
<proteinExistence type="predicted"/>
<evidence type="ECO:0000313" key="1">
    <source>
        <dbReference type="EMBL" id="MBB5046147.1"/>
    </source>
</evidence>
<organism evidence="1 2">
    <name type="scientific">Rhodopseudomonas rhenobacensis</name>
    <dbReference type="NCBI Taxonomy" id="87461"/>
    <lineage>
        <taxon>Bacteria</taxon>
        <taxon>Pseudomonadati</taxon>
        <taxon>Pseudomonadota</taxon>
        <taxon>Alphaproteobacteria</taxon>
        <taxon>Hyphomicrobiales</taxon>
        <taxon>Nitrobacteraceae</taxon>
        <taxon>Rhodopseudomonas</taxon>
    </lineage>
</organism>
<name>A0A7W7Z1D5_9BRAD</name>
<gene>
    <name evidence="1" type="ORF">HNR60_000889</name>
</gene>